<evidence type="ECO:0008006" key="5">
    <source>
        <dbReference type="Google" id="ProtNLM"/>
    </source>
</evidence>
<keyword evidence="1" id="KW-1133">Transmembrane helix</keyword>
<reference evidence="3 4" key="1">
    <citation type="submission" date="2020-01" db="EMBL/GenBank/DDBJ databases">
        <title>Dynamics of blaIMP-6 dissemination in carbapenem resistant Enterobacteriacea isolated from regional surveillance in Osaka, Japan.</title>
        <authorList>
            <person name="Abe R."/>
            <person name="Akeda Y."/>
            <person name="Sugawara Y."/>
            <person name="Yamamoto N."/>
            <person name="Tomono K."/>
            <person name="Takeuchi D."/>
            <person name="Kawahara R."/>
            <person name="Hamada S."/>
        </authorList>
    </citation>
    <scope>NUCLEOTIDE SEQUENCE [LARGE SCALE GENOMIC DNA]</scope>
    <source>
        <strain evidence="3 4">E300</strain>
    </source>
</reference>
<protein>
    <recommendedName>
        <fullName evidence="5">Pilus assembly protein</fullName>
    </recommendedName>
</protein>
<evidence type="ECO:0000256" key="2">
    <source>
        <dbReference type="SAM" id="SignalP"/>
    </source>
</evidence>
<dbReference type="EMBL" id="AP022360">
    <property type="protein sequence ID" value="BBU80803.1"/>
    <property type="molecule type" value="Genomic_DNA"/>
</dbReference>
<dbReference type="AlphaFoldDB" id="A0A8S0FKT4"/>
<evidence type="ECO:0000313" key="3">
    <source>
        <dbReference type="EMBL" id="BBU80803.1"/>
    </source>
</evidence>
<sequence length="165" mass="18744">MITLFRLLAILCLFYNVSVYAVNCYQDQRGGNTQIRGTLPSFRIPENAQPGQKIWESDDVNVTVYCDNATGWRADDPAENIYAWIKMPAINSADILNNPYLTFGVTYNGVDYEDSDVGIDTFACLDKYEQYYGACHGITVFIMIQFVMAAPYKKMSRLMPVFAHM</sequence>
<evidence type="ECO:0000256" key="1">
    <source>
        <dbReference type="SAM" id="Phobius"/>
    </source>
</evidence>
<organism evidence="3 4">
    <name type="scientific">Escherichia coli</name>
    <dbReference type="NCBI Taxonomy" id="562"/>
    <lineage>
        <taxon>Bacteria</taxon>
        <taxon>Pseudomonadati</taxon>
        <taxon>Pseudomonadota</taxon>
        <taxon>Gammaproteobacteria</taxon>
        <taxon>Enterobacterales</taxon>
        <taxon>Enterobacteriaceae</taxon>
        <taxon>Escherichia</taxon>
    </lineage>
</organism>
<dbReference type="Proteomes" id="UP000467488">
    <property type="component" value="Chromosome"/>
</dbReference>
<keyword evidence="1" id="KW-0472">Membrane</keyword>
<proteinExistence type="predicted"/>
<feature type="signal peptide" evidence="2">
    <location>
        <begin position="1"/>
        <end position="21"/>
    </location>
</feature>
<name>A0A8S0FKT4_ECOLX</name>
<keyword evidence="2" id="KW-0732">Signal</keyword>
<feature type="chain" id="PRO_5035841139" description="Pilus assembly protein" evidence="2">
    <location>
        <begin position="22"/>
        <end position="165"/>
    </location>
</feature>
<keyword evidence="1" id="KW-0812">Transmembrane</keyword>
<gene>
    <name evidence="3" type="ORF">EIMP300_22030</name>
</gene>
<evidence type="ECO:0000313" key="4">
    <source>
        <dbReference type="Proteomes" id="UP000467488"/>
    </source>
</evidence>
<accession>A0A8S0FKT4</accession>
<feature type="transmembrane region" description="Helical" evidence="1">
    <location>
        <begin position="131"/>
        <end position="150"/>
    </location>
</feature>